<feature type="transmembrane region" description="Helical" evidence="1">
    <location>
        <begin position="21"/>
        <end position="43"/>
    </location>
</feature>
<reference evidence="2 3" key="1">
    <citation type="submission" date="2015-02" db="EMBL/GenBank/DDBJ databases">
        <title>Whole genome shotgun sequencing of cultured foodborne pathogen.</title>
        <authorList>
            <person name="Timme R."/>
            <person name="Allard M.W."/>
            <person name="Strain E."/>
            <person name="Evans P.S."/>
            <person name="Brown E."/>
        </authorList>
    </citation>
    <scope>NUCLEOTIDE SEQUENCE [LARGE SCALE GENOMIC DNA]</scope>
    <source>
        <strain evidence="2 3">GCSL-TSO-24</strain>
    </source>
</reference>
<keyword evidence="1" id="KW-0472">Membrane</keyword>
<evidence type="ECO:0000256" key="1">
    <source>
        <dbReference type="SAM" id="Phobius"/>
    </source>
</evidence>
<keyword evidence="1" id="KW-1133">Transmembrane helix</keyword>
<evidence type="ECO:0000313" key="3">
    <source>
        <dbReference type="Proteomes" id="UP000032582"/>
    </source>
</evidence>
<comment type="caution">
    <text evidence="2">The sequence shown here is derived from an EMBL/GenBank/DDBJ whole genome shotgun (WGS) entry which is preliminary data.</text>
</comment>
<sequence>MYLAFNSRDHNMFSDVFFLKISENTVCSENNIVWFVIFSAVLFRKRRNKWRQNRMYFKL</sequence>
<keyword evidence="1" id="KW-0812">Transmembrane</keyword>
<name>A0A0D8LAR2_MORMO</name>
<dbReference type="EMBL" id="JZSH01000068">
    <property type="protein sequence ID" value="KJF78186.1"/>
    <property type="molecule type" value="Genomic_DNA"/>
</dbReference>
<dbReference type="Proteomes" id="UP000032582">
    <property type="component" value="Unassembled WGS sequence"/>
</dbReference>
<proteinExistence type="predicted"/>
<dbReference type="PATRIC" id="fig|582.24.peg.2449"/>
<accession>A0A0D8LAR2</accession>
<organism evidence="2 3">
    <name type="scientific">Morganella morganii</name>
    <name type="common">Proteus morganii</name>
    <dbReference type="NCBI Taxonomy" id="582"/>
    <lineage>
        <taxon>Bacteria</taxon>
        <taxon>Pseudomonadati</taxon>
        <taxon>Pseudomonadota</taxon>
        <taxon>Gammaproteobacteria</taxon>
        <taxon>Enterobacterales</taxon>
        <taxon>Morganellaceae</taxon>
        <taxon>Morganella</taxon>
    </lineage>
</organism>
<protein>
    <submittedName>
        <fullName evidence="2">Uncharacterized protein</fullName>
    </submittedName>
</protein>
<evidence type="ECO:0000313" key="2">
    <source>
        <dbReference type="EMBL" id="KJF78186.1"/>
    </source>
</evidence>
<gene>
    <name evidence="2" type="ORF">UA45_07845</name>
</gene>
<dbReference type="AlphaFoldDB" id="A0A0D8LAR2"/>